<feature type="transmembrane region" description="Helical" evidence="7">
    <location>
        <begin position="169"/>
        <end position="190"/>
    </location>
</feature>
<proteinExistence type="predicted"/>
<evidence type="ECO:0000256" key="6">
    <source>
        <dbReference type="ARBA" id="ARBA00023136"/>
    </source>
</evidence>
<dbReference type="PANTHER" id="PTHR36838:SF3">
    <property type="entry name" value="TRANSPORTER AUXIN EFFLUX CARRIER EC FAMILY"/>
    <property type="match status" value="1"/>
</dbReference>
<feature type="transmembrane region" description="Helical" evidence="7">
    <location>
        <begin position="196"/>
        <end position="218"/>
    </location>
</feature>
<feature type="transmembrane region" description="Helical" evidence="7">
    <location>
        <begin position="64"/>
        <end position="83"/>
    </location>
</feature>
<dbReference type="InterPro" id="IPR004776">
    <property type="entry name" value="Mem_transp_PIN-like"/>
</dbReference>
<keyword evidence="9" id="KW-1185">Reference proteome</keyword>
<feature type="transmembrane region" description="Helical" evidence="7">
    <location>
        <begin position="124"/>
        <end position="148"/>
    </location>
</feature>
<feature type="transmembrane region" description="Helical" evidence="7">
    <location>
        <begin position="230"/>
        <end position="250"/>
    </location>
</feature>
<dbReference type="Pfam" id="PF03547">
    <property type="entry name" value="Mem_trans"/>
    <property type="match status" value="2"/>
</dbReference>
<protein>
    <recommendedName>
        <fullName evidence="10">Transporter</fullName>
    </recommendedName>
</protein>
<sequence>MDVLIITAPIFLLIGLGFFAVRKGFTPPEAIPGMASFVLYFAIPAVIFSNVIRMDFTTLFDPRFIGVYASATLGSLFLGFGLAHWGMKRKSLHSAVLAVGIATPNSLFIGLPVLVQVFGEVPTVFTMAVMVENLLVVPTALILMERAANDGTSGVNWRAVGGRVLKSPLILSILAGVVVALSGVTVPVILDKMLTMLAQAAGALALFVIGGALVGMTVREVGTDTLLVSGGKLILQPALAFLVLMCVPGLDEVSRITILLLCAVPMFSIYPIIGGNYGFRRQCAATLLITTLTSFFTLTLLLSFLR</sequence>
<dbReference type="GO" id="GO:0016020">
    <property type="term" value="C:membrane"/>
    <property type="evidence" value="ECO:0007669"/>
    <property type="project" value="UniProtKB-SubCell"/>
</dbReference>
<evidence type="ECO:0000256" key="2">
    <source>
        <dbReference type="ARBA" id="ARBA00022448"/>
    </source>
</evidence>
<dbReference type="GO" id="GO:0055085">
    <property type="term" value="P:transmembrane transport"/>
    <property type="evidence" value="ECO:0007669"/>
    <property type="project" value="InterPro"/>
</dbReference>
<gene>
    <name evidence="8" type="ORF">BTA35_0206045</name>
</gene>
<dbReference type="STRING" id="966.BTA35_0206045"/>
<dbReference type="EMBL" id="MTSD02000002">
    <property type="protein sequence ID" value="OOV87596.1"/>
    <property type="molecule type" value="Genomic_DNA"/>
</dbReference>
<feature type="transmembrane region" description="Helical" evidence="7">
    <location>
        <begin position="256"/>
        <end position="273"/>
    </location>
</feature>
<evidence type="ECO:0000256" key="5">
    <source>
        <dbReference type="ARBA" id="ARBA00022989"/>
    </source>
</evidence>
<feature type="transmembrane region" description="Helical" evidence="7">
    <location>
        <begin position="95"/>
        <end position="118"/>
    </location>
</feature>
<evidence type="ECO:0000256" key="1">
    <source>
        <dbReference type="ARBA" id="ARBA00004141"/>
    </source>
</evidence>
<feature type="transmembrane region" description="Helical" evidence="7">
    <location>
        <begin position="34"/>
        <end position="52"/>
    </location>
</feature>
<keyword evidence="2" id="KW-0813">Transport</keyword>
<dbReference type="PANTHER" id="PTHR36838">
    <property type="entry name" value="AUXIN EFFLUX CARRIER FAMILY PROTEIN"/>
    <property type="match status" value="1"/>
</dbReference>
<keyword evidence="4 7" id="KW-0812">Transmembrane</keyword>
<comment type="subcellular location">
    <subcellularLocation>
        <location evidence="1">Membrane</location>
        <topology evidence="1">Multi-pass membrane protein</topology>
    </subcellularLocation>
</comment>
<comment type="caution">
    <text evidence="8">The sequence shown here is derived from an EMBL/GenBank/DDBJ whole genome shotgun (WGS) entry which is preliminary data.</text>
</comment>
<evidence type="ECO:0000256" key="4">
    <source>
        <dbReference type="ARBA" id="ARBA00022692"/>
    </source>
</evidence>
<evidence type="ECO:0000256" key="3">
    <source>
        <dbReference type="ARBA" id="ARBA00022475"/>
    </source>
</evidence>
<evidence type="ECO:0000313" key="8">
    <source>
        <dbReference type="EMBL" id="OOV87596.1"/>
    </source>
</evidence>
<keyword evidence="5 7" id="KW-1133">Transmembrane helix</keyword>
<feature type="transmembrane region" description="Helical" evidence="7">
    <location>
        <begin position="6"/>
        <end position="22"/>
    </location>
</feature>
<keyword evidence="6 7" id="KW-0472">Membrane</keyword>
<feature type="transmembrane region" description="Helical" evidence="7">
    <location>
        <begin position="285"/>
        <end position="305"/>
    </location>
</feature>
<dbReference type="RefSeq" id="WP_078318928.1">
    <property type="nucleotide sequence ID" value="NZ_FXTS01000002.1"/>
</dbReference>
<reference evidence="8" key="1">
    <citation type="submission" date="2017-02" db="EMBL/GenBank/DDBJ databases">
        <title>Draft Genome Sequence of the Salt Water Bacterium Oceanospirillum linum ATCC 11336.</title>
        <authorList>
            <person name="Trachtenberg A.M."/>
            <person name="Carney J.G."/>
            <person name="Linnane J.D."/>
            <person name="Rheaume B.A."/>
            <person name="Pitts N.L."/>
            <person name="Mykles D.L."/>
            <person name="Maclea K.S."/>
        </authorList>
    </citation>
    <scope>NUCLEOTIDE SEQUENCE [LARGE SCALE GENOMIC DNA]</scope>
    <source>
        <strain evidence="8">ATCC 11336</strain>
    </source>
</reference>
<dbReference type="AlphaFoldDB" id="A0A1T1HCR9"/>
<evidence type="ECO:0000313" key="9">
    <source>
        <dbReference type="Proteomes" id="UP000190064"/>
    </source>
</evidence>
<evidence type="ECO:0000256" key="7">
    <source>
        <dbReference type="SAM" id="Phobius"/>
    </source>
</evidence>
<keyword evidence="3" id="KW-1003">Cell membrane</keyword>
<accession>A0A1T1HCR9</accession>
<name>A0A1T1HCR9_OCELI</name>
<dbReference type="Proteomes" id="UP000190064">
    <property type="component" value="Unassembled WGS sequence"/>
</dbReference>
<evidence type="ECO:0008006" key="10">
    <source>
        <dbReference type="Google" id="ProtNLM"/>
    </source>
</evidence>
<organism evidence="8 9">
    <name type="scientific">Oceanospirillum linum</name>
    <dbReference type="NCBI Taxonomy" id="966"/>
    <lineage>
        <taxon>Bacteria</taxon>
        <taxon>Pseudomonadati</taxon>
        <taxon>Pseudomonadota</taxon>
        <taxon>Gammaproteobacteria</taxon>
        <taxon>Oceanospirillales</taxon>
        <taxon>Oceanospirillaceae</taxon>
        <taxon>Oceanospirillum</taxon>
    </lineage>
</organism>